<dbReference type="SUPFAM" id="SSF49842">
    <property type="entry name" value="TNF-like"/>
    <property type="match status" value="1"/>
</dbReference>
<evidence type="ECO:0000256" key="2">
    <source>
        <dbReference type="ARBA" id="ARBA00022525"/>
    </source>
</evidence>
<accession>A0A194APL2</accession>
<feature type="chain" id="PRO_5013481195" description="C1q domain-containing protein" evidence="4">
    <location>
        <begin position="25"/>
        <end position="156"/>
    </location>
</feature>
<dbReference type="SMART" id="SM00110">
    <property type="entry name" value="C1Q"/>
    <property type="match status" value="1"/>
</dbReference>
<feature type="signal peptide" evidence="4">
    <location>
        <begin position="1"/>
        <end position="24"/>
    </location>
</feature>
<comment type="subcellular location">
    <subcellularLocation>
        <location evidence="1">Secreted</location>
    </subcellularLocation>
</comment>
<reference evidence="6" key="1">
    <citation type="submission" date="2016-03" db="EMBL/GenBank/DDBJ databases">
        <authorList>
            <person name="Ploux O."/>
        </authorList>
    </citation>
    <scope>NUCLEOTIDE SEQUENCE</scope>
    <source>
        <tissue evidence="6">Mantle</tissue>
    </source>
</reference>
<dbReference type="PRINTS" id="PR00007">
    <property type="entry name" value="COMPLEMNTC1Q"/>
</dbReference>
<keyword evidence="2" id="KW-0964">Secreted</keyword>
<proteinExistence type="predicted"/>
<feature type="domain" description="C1q" evidence="5">
    <location>
        <begin position="27"/>
        <end position="156"/>
    </location>
</feature>
<dbReference type="EMBL" id="GELH01000114">
    <property type="protein sequence ID" value="JAS04158.1"/>
    <property type="molecule type" value="Transcribed_RNA"/>
</dbReference>
<dbReference type="InterPro" id="IPR008983">
    <property type="entry name" value="Tumour_necrosis_fac-like_dom"/>
</dbReference>
<evidence type="ECO:0000313" key="6">
    <source>
        <dbReference type="EMBL" id="JAS04158.1"/>
    </source>
</evidence>
<dbReference type="PANTHER" id="PTHR22923">
    <property type="entry name" value="CEREBELLIN-RELATED"/>
    <property type="match status" value="1"/>
</dbReference>
<dbReference type="GO" id="GO:0005576">
    <property type="term" value="C:extracellular region"/>
    <property type="evidence" value="ECO:0007669"/>
    <property type="project" value="UniProtKB-SubCell"/>
</dbReference>
<protein>
    <recommendedName>
        <fullName evidence="5">C1q domain-containing protein</fullName>
    </recommendedName>
</protein>
<evidence type="ECO:0000256" key="4">
    <source>
        <dbReference type="SAM" id="SignalP"/>
    </source>
</evidence>
<keyword evidence="3 4" id="KW-0732">Signal</keyword>
<dbReference type="EMBL" id="GELH01000113">
    <property type="protein sequence ID" value="JAS04159.1"/>
    <property type="molecule type" value="Transcribed_RNA"/>
</dbReference>
<sequence length="156" mass="17021">MSSFIKHVTVFVVLLLTALYQCNGYCGNESPVAFSAQLSKDTKVSPNRVVVFDKTTVNKENGYDARTGEFKAPQPGLYMFTFTVSTRDWQKAQLVHNNVAKSFAEADTEKINARERSTATNTILLQVDKGDRVCVQITAAGGTLGGKLSSFTGVMI</sequence>
<dbReference type="InterPro" id="IPR050822">
    <property type="entry name" value="Cerebellin_Synaptic_Org"/>
</dbReference>
<evidence type="ECO:0000256" key="1">
    <source>
        <dbReference type="ARBA" id="ARBA00004613"/>
    </source>
</evidence>
<dbReference type="InterPro" id="IPR001073">
    <property type="entry name" value="C1q_dom"/>
</dbReference>
<name>A0A194APL2_PINFU</name>
<dbReference type="Pfam" id="PF00386">
    <property type="entry name" value="C1q"/>
    <property type="match status" value="1"/>
</dbReference>
<dbReference type="PROSITE" id="PS50871">
    <property type="entry name" value="C1Q"/>
    <property type="match status" value="1"/>
</dbReference>
<dbReference type="PANTHER" id="PTHR22923:SF116">
    <property type="entry name" value="C1Q DOMAIN-CONTAINING PROTEIN"/>
    <property type="match status" value="1"/>
</dbReference>
<dbReference type="Gene3D" id="2.60.120.40">
    <property type="match status" value="1"/>
</dbReference>
<evidence type="ECO:0000259" key="5">
    <source>
        <dbReference type="PROSITE" id="PS50871"/>
    </source>
</evidence>
<evidence type="ECO:0000256" key="3">
    <source>
        <dbReference type="ARBA" id="ARBA00022729"/>
    </source>
</evidence>
<organism evidence="6">
    <name type="scientific">Pinctada fucata</name>
    <name type="common">Akoya pearl oyster</name>
    <name type="synonym">Pinctada imbricata fucata</name>
    <dbReference type="NCBI Taxonomy" id="50426"/>
    <lineage>
        <taxon>Eukaryota</taxon>
        <taxon>Metazoa</taxon>
        <taxon>Spiralia</taxon>
        <taxon>Lophotrochozoa</taxon>
        <taxon>Mollusca</taxon>
        <taxon>Bivalvia</taxon>
        <taxon>Autobranchia</taxon>
        <taxon>Pteriomorphia</taxon>
        <taxon>Pterioida</taxon>
        <taxon>Pterioidea</taxon>
        <taxon>Pteriidae</taxon>
        <taxon>Pinctada</taxon>
    </lineage>
</organism>
<dbReference type="AlphaFoldDB" id="A0A194APL2"/>